<dbReference type="EMBL" id="KZ303848">
    <property type="protein sequence ID" value="PHZ12918.1"/>
    <property type="molecule type" value="Genomic_DNA"/>
</dbReference>
<dbReference type="GO" id="GO:0034472">
    <property type="term" value="P:snRNA 3'-end processing"/>
    <property type="evidence" value="ECO:0007669"/>
    <property type="project" value="TreeGrafter"/>
</dbReference>
<name>A0A2G4SVV2_RHIZD</name>
<dbReference type="GeneID" id="35439654"/>
<keyword evidence="2" id="KW-1185">Reference proteome</keyword>
<accession>A0A2G4SVV2</accession>
<dbReference type="InterPro" id="IPR029321">
    <property type="entry name" value="INTS2"/>
</dbReference>
<dbReference type="PANTHER" id="PTHR28608:SF1">
    <property type="entry name" value="INTEGRATOR COMPLEX SUBUNIT 2"/>
    <property type="match status" value="1"/>
</dbReference>
<proteinExistence type="predicted"/>
<dbReference type="PANTHER" id="PTHR28608">
    <property type="entry name" value="INTEGRATOR COMPLEX SUBUNIT 2"/>
    <property type="match status" value="1"/>
</dbReference>
<evidence type="ECO:0000313" key="1">
    <source>
        <dbReference type="EMBL" id="PHZ12918.1"/>
    </source>
</evidence>
<dbReference type="AlphaFoldDB" id="A0A2G4SVV2"/>
<sequence>MNTEPVNRYLEFRKTSTKIGLEEALVQFKTVGQPNWKFELLCELFFIVYQVQNETTERTNVAIRSFIKLLNSEPFITEHSKSIVETVELFQDVEYQETSIGVTRYLVEGLVYLPTRAILIKTLSKSSDVSKENTVHYALSCAYRLNSKFMLQLSEMMSALVEANPEYAWSIRLELMEMRILPDVITRITAVYCQDEINFFNSIFQQVASWFLAQSAASRQYFLTMKNRIISEIEISYANDDYARVASAIRALAGITGYFGVKLNDQEVDMFINLLNQTESERLVQLILCLILITADQFLKKQKNLSEALCRLLQCNISEMPLLILVYFETDAIFQVEDTVRSTIAMQVPIPRFGLFEIQKLFRSLKNSDLTGGTVDDLSAHILAAQCIREA</sequence>
<dbReference type="RefSeq" id="XP_023466626.1">
    <property type="nucleotide sequence ID" value="XM_023608664.1"/>
</dbReference>
<gene>
    <name evidence="1" type="ORF">RHIMIDRAFT_236952</name>
</gene>
<organism evidence="1 2">
    <name type="scientific">Rhizopus microsporus ATCC 52813</name>
    <dbReference type="NCBI Taxonomy" id="1340429"/>
    <lineage>
        <taxon>Eukaryota</taxon>
        <taxon>Fungi</taxon>
        <taxon>Fungi incertae sedis</taxon>
        <taxon>Mucoromycota</taxon>
        <taxon>Mucoromycotina</taxon>
        <taxon>Mucoromycetes</taxon>
        <taxon>Mucorales</taxon>
        <taxon>Mucorineae</taxon>
        <taxon>Rhizopodaceae</taxon>
        <taxon>Rhizopus</taxon>
    </lineage>
</organism>
<dbReference type="Proteomes" id="UP000242254">
    <property type="component" value="Unassembled WGS sequence"/>
</dbReference>
<reference evidence="1 2" key="1">
    <citation type="journal article" date="2016" name="Proc. Natl. Acad. Sci. U.S.A.">
        <title>Lipid metabolic changes in an early divergent fungus govern the establishment of a mutualistic symbiosis with endobacteria.</title>
        <authorList>
            <person name="Lastovetsky O.A."/>
            <person name="Gaspar M.L."/>
            <person name="Mondo S.J."/>
            <person name="LaButti K.M."/>
            <person name="Sandor L."/>
            <person name="Grigoriev I.V."/>
            <person name="Henry S.A."/>
            <person name="Pawlowska T.E."/>
        </authorList>
    </citation>
    <scope>NUCLEOTIDE SEQUENCE [LARGE SCALE GENOMIC DNA]</scope>
    <source>
        <strain evidence="1 2">ATCC 52813</strain>
    </source>
</reference>
<protein>
    <submittedName>
        <fullName evidence="1">Uncharacterized protein</fullName>
    </submittedName>
</protein>
<dbReference type="GO" id="GO:0032039">
    <property type="term" value="C:integrator complex"/>
    <property type="evidence" value="ECO:0007669"/>
    <property type="project" value="InterPro"/>
</dbReference>
<evidence type="ECO:0000313" key="2">
    <source>
        <dbReference type="Proteomes" id="UP000242254"/>
    </source>
</evidence>